<dbReference type="InterPro" id="IPR052929">
    <property type="entry name" value="RNase_H-like_EbsB-rel"/>
</dbReference>
<sequence>MCWHLDEDCGHLFFKCKSAKQVWRSMNLEDGSRRSTKQICSLITYHCVNMEEQKLSSPPPPPRTSFQKQKWQPPPHDTKNGGWECIIRDHNIHKGGFMAAKAGSLHHSVLLDTDAQILALALTSTSWDLSELGMIFREMKTSMNFDFLCCKISMCSRDCNSIIADVLASYGAVLDAG</sequence>
<dbReference type="PANTHER" id="PTHR47074:SF11">
    <property type="entry name" value="REVERSE TRANSCRIPTASE-LIKE PROTEIN"/>
    <property type="match status" value="1"/>
</dbReference>
<reference evidence="3" key="2">
    <citation type="journal article" date="2018" name="Plant J.">
        <title>The Sorghum bicolor reference genome: improved assembly, gene annotations, a transcriptome atlas, and signatures of genome organization.</title>
        <authorList>
            <person name="McCormick R.F."/>
            <person name="Truong S.K."/>
            <person name="Sreedasyam A."/>
            <person name="Jenkins J."/>
            <person name="Shu S."/>
            <person name="Sims D."/>
            <person name="Kennedy M."/>
            <person name="Amirebrahimi M."/>
            <person name="Weers B.D."/>
            <person name="McKinley B."/>
            <person name="Mattison A."/>
            <person name="Morishige D.T."/>
            <person name="Grimwood J."/>
            <person name="Schmutz J."/>
            <person name="Mullet J.E."/>
        </authorList>
    </citation>
    <scope>NUCLEOTIDE SEQUENCE [LARGE SCALE GENOMIC DNA]</scope>
    <source>
        <strain evidence="3">cv. BTx623</strain>
    </source>
</reference>
<keyword evidence="3" id="KW-1185">Reference proteome</keyword>
<feature type="region of interest" description="Disordered" evidence="1">
    <location>
        <begin position="52"/>
        <end position="77"/>
    </location>
</feature>
<evidence type="ECO:0000313" key="3">
    <source>
        <dbReference type="Proteomes" id="UP000000768"/>
    </source>
</evidence>
<dbReference type="InParanoid" id="A0A1B6QBT1"/>
<evidence type="ECO:0000313" key="2">
    <source>
        <dbReference type="EMBL" id="KXG35382.1"/>
    </source>
</evidence>
<evidence type="ECO:0000256" key="1">
    <source>
        <dbReference type="SAM" id="MobiDB-lite"/>
    </source>
</evidence>
<organism evidence="2 3">
    <name type="scientific">Sorghum bicolor</name>
    <name type="common">Sorghum</name>
    <name type="synonym">Sorghum vulgare</name>
    <dbReference type="NCBI Taxonomy" id="4558"/>
    <lineage>
        <taxon>Eukaryota</taxon>
        <taxon>Viridiplantae</taxon>
        <taxon>Streptophyta</taxon>
        <taxon>Embryophyta</taxon>
        <taxon>Tracheophyta</taxon>
        <taxon>Spermatophyta</taxon>
        <taxon>Magnoliopsida</taxon>
        <taxon>Liliopsida</taxon>
        <taxon>Poales</taxon>
        <taxon>Poaceae</taxon>
        <taxon>PACMAD clade</taxon>
        <taxon>Panicoideae</taxon>
        <taxon>Andropogonodae</taxon>
        <taxon>Andropogoneae</taxon>
        <taxon>Sorghinae</taxon>
        <taxon>Sorghum</taxon>
    </lineage>
</organism>
<name>A0A1B6QBT1_SORBI</name>
<dbReference type="AlphaFoldDB" id="A0A1B6QBT1"/>
<dbReference type="Gramene" id="KXG35382">
    <property type="protein sequence ID" value="KXG35382"/>
    <property type="gene ID" value="SORBI_3002G167700"/>
</dbReference>
<accession>A0A1B6QBT1</accession>
<dbReference type="EMBL" id="CM000761">
    <property type="protein sequence ID" value="KXG35382.1"/>
    <property type="molecule type" value="Genomic_DNA"/>
</dbReference>
<gene>
    <name evidence="2" type="ORF">SORBI_3002G167700</name>
</gene>
<dbReference type="OMA" id="WECIIRD"/>
<protein>
    <submittedName>
        <fullName evidence="2">Uncharacterized protein</fullName>
    </submittedName>
</protein>
<dbReference type="PANTHER" id="PTHR47074">
    <property type="entry name" value="BNAC02G40300D PROTEIN"/>
    <property type="match status" value="1"/>
</dbReference>
<dbReference type="Proteomes" id="UP000000768">
    <property type="component" value="Chromosome 2"/>
</dbReference>
<reference evidence="2 3" key="1">
    <citation type="journal article" date="2009" name="Nature">
        <title>The Sorghum bicolor genome and the diversification of grasses.</title>
        <authorList>
            <person name="Paterson A.H."/>
            <person name="Bowers J.E."/>
            <person name="Bruggmann R."/>
            <person name="Dubchak I."/>
            <person name="Grimwood J."/>
            <person name="Gundlach H."/>
            <person name="Haberer G."/>
            <person name="Hellsten U."/>
            <person name="Mitros T."/>
            <person name="Poliakov A."/>
            <person name="Schmutz J."/>
            <person name="Spannagl M."/>
            <person name="Tang H."/>
            <person name="Wang X."/>
            <person name="Wicker T."/>
            <person name="Bharti A.K."/>
            <person name="Chapman J."/>
            <person name="Feltus F.A."/>
            <person name="Gowik U."/>
            <person name="Grigoriev I.V."/>
            <person name="Lyons E."/>
            <person name="Maher C.A."/>
            <person name="Martis M."/>
            <person name="Narechania A."/>
            <person name="Otillar R.P."/>
            <person name="Penning B.W."/>
            <person name="Salamov A.A."/>
            <person name="Wang Y."/>
            <person name="Zhang L."/>
            <person name="Carpita N.C."/>
            <person name="Freeling M."/>
            <person name="Gingle A.R."/>
            <person name="Hash C.T."/>
            <person name="Keller B."/>
            <person name="Klein P."/>
            <person name="Kresovich S."/>
            <person name="McCann M.C."/>
            <person name="Ming R."/>
            <person name="Peterson D.G."/>
            <person name="Mehboob-ur-Rahman"/>
            <person name="Ware D."/>
            <person name="Westhoff P."/>
            <person name="Mayer K.F."/>
            <person name="Messing J."/>
            <person name="Rokhsar D.S."/>
        </authorList>
    </citation>
    <scope>NUCLEOTIDE SEQUENCE [LARGE SCALE GENOMIC DNA]</scope>
    <source>
        <strain evidence="3">cv. BTx623</strain>
    </source>
</reference>
<proteinExistence type="predicted"/>